<comment type="similarity">
    <text evidence="2">Belongs to the UbiH/COQ6 family.</text>
</comment>
<dbReference type="SUPFAM" id="SSF51905">
    <property type="entry name" value="FAD/NAD(P)-binding domain"/>
    <property type="match status" value="1"/>
</dbReference>
<keyword evidence="3" id="KW-0285">Flavoprotein</keyword>
<dbReference type="PANTHER" id="PTHR43876:SF8">
    <property type="entry name" value="2-OCTAPRENYL-6-METHOXYPHENOL HYDROXYLASE"/>
    <property type="match status" value="1"/>
</dbReference>
<evidence type="ECO:0000256" key="4">
    <source>
        <dbReference type="ARBA" id="ARBA00022827"/>
    </source>
</evidence>
<protein>
    <recommendedName>
        <fullName evidence="7">FAD-binding domain-containing protein</fullName>
    </recommendedName>
</protein>
<dbReference type="InterPro" id="IPR051205">
    <property type="entry name" value="UbiH/COQ6_monooxygenase"/>
</dbReference>
<dbReference type="InterPro" id="IPR010971">
    <property type="entry name" value="UbiH/COQ6"/>
</dbReference>
<dbReference type="NCBIfam" id="NF004356">
    <property type="entry name" value="PRK05732.1"/>
    <property type="match status" value="1"/>
</dbReference>
<evidence type="ECO:0000256" key="3">
    <source>
        <dbReference type="ARBA" id="ARBA00022630"/>
    </source>
</evidence>
<dbReference type="PRINTS" id="PR00420">
    <property type="entry name" value="RNGMNOXGNASE"/>
</dbReference>
<keyword evidence="4" id="KW-0274">FAD</keyword>
<keyword evidence="6" id="KW-0503">Monooxygenase</keyword>
<dbReference type="NCBIfam" id="TIGR01988">
    <property type="entry name" value="Ubi-OHases"/>
    <property type="match status" value="1"/>
</dbReference>
<dbReference type="InterPro" id="IPR036188">
    <property type="entry name" value="FAD/NAD-bd_sf"/>
</dbReference>
<sequence>MIEKSNTVQNHPIKTDYDIIIVGGGMIGTSLALALEPLNLKLALIEAVEAGDSQQPSFDDRSTVLSRSSQRMYMAMGLWDEILKAATPITSLHISDKGRFGFSHIEAKEQNVEALGYVVINRILGKVLRSTIKEKRNIEIMCPASARALKMFDDHSTVSIDDRGILRELSCKLVVSADGSQSTTREFLGISTSKIDYKQSAIIGNLQTEKNSNNRAFERFTRSGPITLLPIQEDRMAFVWISSTEASKEHLDLSDEEFTSKLQEVFGFRLGKFSRIGARFSYPLALNRANRLIAKRGVLVGNAAHSLHPVAAQGFNLGLRDVATLSDCLMEAKIKQKFDPGDIDVLEKYSNWRKSDHTKLIHFTDGIVRLFGSGYLLTKIFRSFGMIGFDFIPGVRKEFARHTMGLAGKLPRLSRGLPLE</sequence>
<dbReference type="Gene3D" id="3.50.50.60">
    <property type="entry name" value="FAD/NAD(P)-binding domain"/>
    <property type="match status" value="2"/>
</dbReference>
<dbReference type="InterPro" id="IPR002938">
    <property type="entry name" value="FAD-bd"/>
</dbReference>
<evidence type="ECO:0000256" key="5">
    <source>
        <dbReference type="ARBA" id="ARBA00023002"/>
    </source>
</evidence>
<dbReference type="PANTHER" id="PTHR43876">
    <property type="entry name" value="UBIQUINONE BIOSYNTHESIS MONOOXYGENASE COQ6, MITOCHONDRIAL"/>
    <property type="match status" value="1"/>
</dbReference>
<dbReference type="GO" id="GO:0008681">
    <property type="term" value="F:2-octaprenyl-6-methoxyphenol hydroxylase activity"/>
    <property type="evidence" value="ECO:0007669"/>
    <property type="project" value="InterPro"/>
</dbReference>
<keyword evidence="5" id="KW-0560">Oxidoreductase</keyword>
<evidence type="ECO:0000259" key="7">
    <source>
        <dbReference type="Pfam" id="PF01494"/>
    </source>
</evidence>
<dbReference type="InterPro" id="IPR011295">
    <property type="entry name" value="UbiH"/>
</dbReference>
<evidence type="ECO:0000313" key="8">
    <source>
        <dbReference type="EMBL" id="SUZ50174.1"/>
    </source>
</evidence>
<reference evidence="8" key="1">
    <citation type="submission" date="2018-05" db="EMBL/GenBank/DDBJ databases">
        <authorList>
            <person name="Lanie J.A."/>
            <person name="Ng W.-L."/>
            <person name="Kazmierczak K.M."/>
            <person name="Andrzejewski T.M."/>
            <person name="Davidsen T.M."/>
            <person name="Wayne K.J."/>
            <person name="Tettelin H."/>
            <person name="Glass J.I."/>
            <person name="Rusch D."/>
            <person name="Podicherti R."/>
            <person name="Tsui H.-C.T."/>
            <person name="Winkler M.E."/>
        </authorList>
    </citation>
    <scope>NUCLEOTIDE SEQUENCE</scope>
</reference>
<dbReference type="GO" id="GO:0006744">
    <property type="term" value="P:ubiquinone biosynthetic process"/>
    <property type="evidence" value="ECO:0007669"/>
    <property type="project" value="InterPro"/>
</dbReference>
<organism evidence="8">
    <name type="scientific">marine metagenome</name>
    <dbReference type="NCBI Taxonomy" id="408172"/>
    <lineage>
        <taxon>unclassified sequences</taxon>
        <taxon>metagenomes</taxon>
        <taxon>ecological metagenomes</taxon>
    </lineage>
</organism>
<evidence type="ECO:0000256" key="2">
    <source>
        <dbReference type="ARBA" id="ARBA00005349"/>
    </source>
</evidence>
<accession>A0A381N7Y2</accession>
<comment type="cofactor">
    <cofactor evidence="1">
        <name>FAD</name>
        <dbReference type="ChEBI" id="CHEBI:57692"/>
    </cofactor>
</comment>
<name>A0A381N7Y2_9ZZZZ</name>
<proteinExistence type="inferred from homology"/>
<dbReference type="GO" id="GO:0071949">
    <property type="term" value="F:FAD binding"/>
    <property type="evidence" value="ECO:0007669"/>
    <property type="project" value="InterPro"/>
</dbReference>
<dbReference type="AlphaFoldDB" id="A0A381N7Y2"/>
<dbReference type="NCBIfam" id="TIGR01984">
    <property type="entry name" value="UbiH"/>
    <property type="match status" value="1"/>
</dbReference>
<dbReference type="Pfam" id="PF01494">
    <property type="entry name" value="FAD_binding_3"/>
    <property type="match status" value="1"/>
</dbReference>
<evidence type="ECO:0000256" key="6">
    <source>
        <dbReference type="ARBA" id="ARBA00023033"/>
    </source>
</evidence>
<evidence type="ECO:0000256" key="1">
    <source>
        <dbReference type="ARBA" id="ARBA00001974"/>
    </source>
</evidence>
<dbReference type="EMBL" id="UINC01000155">
    <property type="protein sequence ID" value="SUZ50174.1"/>
    <property type="molecule type" value="Genomic_DNA"/>
</dbReference>
<gene>
    <name evidence="8" type="ORF">METZ01_LOCUS3028</name>
</gene>
<feature type="domain" description="FAD-binding" evidence="7">
    <location>
        <begin position="17"/>
        <end position="332"/>
    </location>
</feature>